<dbReference type="Pfam" id="PF00528">
    <property type="entry name" value="BPD_transp_1"/>
    <property type="match status" value="1"/>
</dbReference>
<feature type="transmembrane region" description="Helical" evidence="7">
    <location>
        <begin position="159"/>
        <end position="177"/>
    </location>
</feature>
<keyword evidence="2 7" id="KW-0813">Transport</keyword>
<dbReference type="InterPro" id="IPR050366">
    <property type="entry name" value="BP-dependent_transpt_permease"/>
</dbReference>
<evidence type="ECO:0000256" key="2">
    <source>
        <dbReference type="ARBA" id="ARBA00022448"/>
    </source>
</evidence>
<feature type="domain" description="ABC transmembrane type-1" evidence="9">
    <location>
        <begin position="98"/>
        <end position="287"/>
    </location>
</feature>
<evidence type="ECO:0000256" key="4">
    <source>
        <dbReference type="ARBA" id="ARBA00022692"/>
    </source>
</evidence>
<protein>
    <submittedName>
        <fullName evidence="10">ABC transporter permease</fullName>
    </submittedName>
</protein>
<dbReference type="PANTHER" id="PTHR43386">
    <property type="entry name" value="OLIGOPEPTIDE TRANSPORT SYSTEM PERMEASE PROTEIN APPC"/>
    <property type="match status" value="1"/>
</dbReference>
<comment type="caution">
    <text evidence="10">The sequence shown here is derived from an EMBL/GenBank/DDBJ whole genome shotgun (WGS) entry which is preliminary data.</text>
</comment>
<dbReference type="InterPro" id="IPR000515">
    <property type="entry name" value="MetI-like"/>
</dbReference>
<evidence type="ECO:0000313" key="10">
    <source>
        <dbReference type="EMBL" id="PWG64193.1"/>
    </source>
</evidence>
<dbReference type="EMBL" id="QFFM01000020">
    <property type="protein sequence ID" value="PWG64193.1"/>
    <property type="molecule type" value="Genomic_DNA"/>
</dbReference>
<feature type="transmembrane region" description="Helical" evidence="7">
    <location>
        <begin position="40"/>
        <end position="58"/>
    </location>
</feature>
<gene>
    <name evidence="10" type="ORF">DF196_09520</name>
</gene>
<evidence type="ECO:0000313" key="11">
    <source>
        <dbReference type="Proteomes" id="UP000245876"/>
    </source>
</evidence>
<evidence type="ECO:0000256" key="7">
    <source>
        <dbReference type="RuleBase" id="RU363032"/>
    </source>
</evidence>
<dbReference type="Gene3D" id="1.10.3720.10">
    <property type="entry name" value="MetI-like"/>
    <property type="match status" value="1"/>
</dbReference>
<feature type="transmembrane region" description="Helical" evidence="7">
    <location>
        <begin position="102"/>
        <end position="122"/>
    </location>
</feature>
<dbReference type="Proteomes" id="UP000245876">
    <property type="component" value="Unassembled WGS sequence"/>
</dbReference>
<dbReference type="InterPro" id="IPR035906">
    <property type="entry name" value="MetI-like_sf"/>
</dbReference>
<accession>A0A2U2N527</accession>
<feature type="region of interest" description="Disordered" evidence="8">
    <location>
        <begin position="312"/>
        <end position="344"/>
    </location>
</feature>
<dbReference type="PROSITE" id="PS50928">
    <property type="entry name" value="ABC_TM1"/>
    <property type="match status" value="1"/>
</dbReference>
<evidence type="ECO:0000256" key="8">
    <source>
        <dbReference type="SAM" id="MobiDB-lite"/>
    </source>
</evidence>
<keyword evidence="6 7" id="KW-0472">Membrane</keyword>
<feature type="transmembrane region" description="Helical" evidence="7">
    <location>
        <begin position="129"/>
        <end position="153"/>
    </location>
</feature>
<comment type="subcellular location">
    <subcellularLocation>
        <location evidence="1 7">Cell membrane</location>
        <topology evidence="1 7">Multi-pass membrane protein</topology>
    </subcellularLocation>
</comment>
<sequence>MRKVRSPGAGETAAHTVTHKPLRRFSIVLQSIWRRGEGKFTLIVLALWLAVALVSLVWTPQSLWATDGYHVWAKPSASHWLGTDGTGADVFSWLMAGSRTNLLIVVLTVALSAVWGLALVAAMVARTPALAGTSVVVVDALISIPTVLIALILAVPLGASIAVIVVACGFGYGLNLARVTRPAALLAARSAYVESARANGASGWRVLVSHIIPNILPVLAVQLSLSAGTAVLAESGLTYLGIGVPSGVPSWGHSLATSVKLINVFPLTVLWPGLIVTVVVVALNVFGDVLRDAVDPVANPALRQAVAQSAGAADNATADPSAAPVARNTGVAEIAEDDGEGGER</sequence>
<dbReference type="PANTHER" id="PTHR43386:SF1">
    <property type="entry name" value="D,D-DIPEPTIDE TRANSPORT SYSTEM PERMEASE PROTEIN DDPC-RELATED"/>
    <property type="match status" value="1"/>
</dbReference>
<dbReference type="SUPFAM" id="SSF161098">
    <property type="entry name" value="MetI-like"/>
    <property type="match status" value="1"/>
</dbReference>
<dbReference type="AlphaFoldDB" id="A0A2U2N527"/>
<organism evidence="10 11">
    <name type="scientific">Bifidobacterium callitrichidarum</name>
    <dbReference type="NCBI Taxonomy" id="2052941"/>
    <lineage>
        <taxon>Bacteria</taxon>
        <taxon>Bacillati</taxon>
        <taxon>Actinomycetota</taxon>
        <taxon>Actinomycetes</taxon>
        <taxon>Bifidobacteriales</taxon>
        <taxon>Bifidobacteriaceae</taxon>
        <taxon>Bifidobacterium</taxon>
    </lineage>
</organism>
<evidence type="ECO:0000256" key="5">
    <source>
        <dbReference type="ARBA" id="ARBA00022989"/>
    </source>
</evidence>
<name>A0A2U2N527_9BIFI</name>
<reference evidence="10 11" key="1">
    <citation type="journal article" date="2018" name="Int. J. Syst. Evol. Microbiol.">
        <title>Bifidobacterium callitrichidarum sp. nov. from the faeces of the emperor tamarin (Saguinus imperator).</title>
        <authorList>
            <person name="Modesto M."/>
            <person name="Michelini S."/>
            <person name="Sansosti M.C."/>
            <person name="De Filippo C."/>
            <person name="Cavalieri D."/>
            <person name="Qvirist L."/>
            <person name="Andlid T."/>
            <person name="Spiezio C."/>
            <person name="Sandri C."/>
            <person name="Pascarelli S."/>
            <person name="Sgorbati B."/>
            <person name="Mattarelli P."/>
        </authorList>
    </citation>
    <scope>NUCLEOTIDE SEQUENCE [LARGE SCALE GENOMIC DNA]</scope>
    <source>
        <strain evidence="10 11">TRI 5</strain>
    </source>
</reference>
<evidence type="ECO:0000256" key="3">
    <source>
        <dbReference type="ARBA" id="ARBA00022475"/>
    </source>
</evidence>
<keyword evidence="3" id="KW-1003">Cell membrane</keyword>
<feature type="transmembrane region" description="Helical" evidence="7">
    <location>
        <begin position="262"/>
        <end position="286"/>
    </location>
</feature>
<dbReference type="GO" id="GO:0005886">
    <property type="term" value="C:plasma membrane"/>
    <property type="evidence" value="ECO:0007669"/>
    <property type="project" value="UniProtKB-SubCell"/>
</dbReference>
<feature type="compositionally biased region" description="Acidic residues" evidence="8">
    <location>
        <begin position="334"/>
        <end position="344"/>
    </location>
</feature>
<dbReference type="CDD" id="cd06261">
    <property type="entry name" value="TM_PBP2"/>
    <property type="match status" value="1"/>
</dbReference>
<feature type="compositionally biased region" description="Low complexity" evidence="8">
    <location>
        <begin position="312"/>
        <end position="324"/>
    </location>
</feature>
<evidence type="ECO:0000259" key="9">
    <source>
        <dbReference type="PROSITE" id="PS50928"/>
    </source>
</evidence>
<keyword evidence="4 7" id="KW-0812">Transmembrane</keyword>
<dbReference type="GO" id="GO:0055085">
    <property type="term" value="P:transmembrane transport"/>
    <property type="evidence" value="ECO:0007669"/>
    <property type="project" value="InterPro"/>
</dbReference>
<proteinExistence type="inferred from homology"/>
<evidence type="ECO:0000256" key="1">
    <source>
        <dbReference type="ARBA" id="ARBA00004651"/>
    </source>
</evidence>
<dbReference type="OrthoDB" id="9812701at2"/>
<keyword evidence="5 7" id="KW-1133">Transmembrane helix</keyword>
<keyword evidence="11" id="KW-1185">Reference proteome</keyword>
<comment type="similarity">
    <text evidence="7">Belongs to the binding-protein-dependent transport system permease family.</text>
</comment>
<evidence type="ECO:0000256" key="6">
    <source>
        <dbReference type="ARBA" id="ARBA00023136"/>
    </source>
</evidence>